<dbReference type="PROSITE" id="PS50011">
    <property type="entry name" value="PROTEIN_KINASE_DOM"/>
    <property type="match status" value="1"/>
</dbReference>
<sequence>MYFRNPNPPQQKAAKSETAFHKKGILSKANQAQEFSYYDIKLMTNDFIKEIGRGGFGPVFLGTLENGKNVAVKVLSRDSRQGENEFHNEVQLLSRVHHKNLVSLVGYCIEPELVLVYEFMANGSLFDALKGKGSSLTLWKDRLRIAADAAE</sequence>
<feature type="non-terminal residue" evidence="2">
    <location>
        <position position="151"/>
    </location>
</feature>
<dbReference type="AlphaFoldDB" id="A0A8T2RNQ1"/>
<dbReference type="PANTHER" id="PTHR45631">
    <property type="entry name" value="OS07G0107800 PROTEIN-RELATED"/>
    <property type="match status" value="1"/>
</dbReference>
<dbReference type="EMBL" id="CM035431">
    <property type="protein sequence ID" value="KAH7297414.1"/>
    <property type="molecule type" value="Genomic_DNA"/>
</dbReference>
<dbReference type="FunFam" id="3.30.200.20:FF:000394">
    <property type="entry name" value="Leucine-rich repeat receptor-like protein kinase"/>
    <property type="match status" value="1"/>
</dbReference>
<name>A0A8T2RNQ1_CERRI</name>
<proteinExistence type="predicted"/>
<dbReference type="InterPro" id="IPR001245">
    <property type="entry name" value="Ser-Thr/Tyr_kinase_cat_dom"/>
</dbReference>
<protein>
    <recommendedName>
        <fullName evidence="1">Protein kinase domain-containing protein</fullName>
    </recommendedName>
</protein>
<dbReference type="PANTHER" id="PTHR45631:SF68">
    <property type="entry name" value="REPEAT FAMILY PROTEIN, PUTATIVE, EXPRESSED-RELATED"/>
    <property type="match status" value="1"/>
</dbReference>
<feature type="domain" description="Protein kinase" evidence="1">
    <location>
        <begin position="45"/>
        <end position="151"/>
    </location>
</feature>
<dbReference type="InterPro" id="IPR000719">
    <property type="entry name" value="Prot_kinase_dom"/>
</dbReference>
<dbReference type="GO" id="GO:0004672">
    <property type="term" value="F:protein kinase activity"/>
    <property type="evidence" value="ECO:0007669"/>
    <property type="project" value="InterPro"/>
</dbReference>
<evidence type="ECO:0000313" key="3">
    <source>
        <dbReference type="Proteomes" id="UP000825935"/>
    </source>
</evidence>
<dbReference type="GO" id="GO:0005524">
    <property type="term" value="F:ATP binding"/>
    <property type="evidence" value="ECO:0007669"/>
    <property type="project" value="InterPro"/>
</dbReference>
<accession>A0A8T2RNQ1</accession>
<dbReference type="InterPro" id="IPR011009">
    <property type="entry name" value="Kinase-like_dom_sf"/>
</dbReference>
<dbReference type="OrthoDB" id="8891264at2759"/>
<dbReference type="SUPFAM" id="SSF56112">
    <property type="entry name" value="Protein kinase-like (PK-like)"/>
    <property type="match status" value="1"/>
</dbReference>
<gene>
    <name evidence="2" type="ORF">KP509_26G068700</name>
</gene>
<dbReference type="OMA" id="MWPADVT"/>
<comment type="caution">
    <text evidence="2">The sequence shown here is derived from an EMBL/GenBank/DDBJ whole genome shotgun (WGS) entry which is preliminary data.</text>
</comment>
<dbReference type="Proteomes" id="UP000825935">
    <property type="component" value="Chromosome 26"/>
</dbReference>
<dbReference type="Pfam" id="PF07714">
    <property type="entry name" value="PK_Tyr_Ser-Thr"/>
    <property type="match status" value="1"/>
</dbReference>
<evidence type="ECO:0000259" key="1">
    <source>
        <dbReference type="PROSITE" id="PS50011"/>
    </source>
</evidence>
<keyword evidence="3" id="KW-1185">Reference proteome</keyword>
<organism evidence="2 3">
    <name type="scientific">Ceratopteris richardii</name>
    <name type="common">Triangle waterfern</name>
    <dbReference type="NCBI Taxonomy" id="49495"/>
    <lineage>
        <taxon>Eukaryota</taxon>
        <taxon>Viridiplantae</taxon>
        <taxon>Streptophyta</taxon>
        <taxon>Embryophyta</taxon>
        <taxon>Tracheophyta</taxon>
        <taxon>Polypodiopsida</taxon>
        <taxon>Polypodiidae</taxon>
        <taxon>Polypodiales</taxon>
        <taxon>Pteridineae</taxon>
        <taxon>Pteridaceae</taxon>
        <taxon>Parkerioideae</taxon>
        <taxon>Ceratopteris</taxon>
    </lineage>
</organism>
<evidence type="ECO:0000313" key="2">
    <source>
        <dbReference type="EMBL" id="KAH7297414.1"/>
    </source>
</evidence>
<reference evidence="2" key="1">
    <citation type="submission" date="2021-08" db="EMBL/GenBank/DDBJ databases">
        <title>WGS assembly of Ceratopteris richardii.</title>
        <authorList>
            <person name="Marchant D.B."/>
            <person name="Chen G."/>
            <person name="Jenkins J."/>
            <person name="Shu S."/>
            <person name="Leebens-Mack J."/>
            <person name="Grimwood J."/>
            <person name="Schmutz J."/>
            <person name="Soltis P."/>
            <person name="Soltis D."/>
            <person name="Chen Z.-H."/>
        </authorList>
    </citation>
    <scope>NUCLEOTIDE SEQUENCE</scope>
    <source>
        <strain evidence="2">Whitten #5841</strain>
        <tissue evidence="2">Leaf</tissue>
    </source>
</reference>
<dbReference type="Gene3D" id="1.10.510.10">
    <property type="entry name" value="Transferase(Phosphotransferase) domain 1"/>
    <property type="match status" value="1"/>
</dbReference>